<reference evidence="1" key="1">
    <citation type="journal article" date="2011" name="Genome Biol.">
        <title>The draft genome of the carcinogenic human liver fluke Clonorchis sinensis.</title>
        <authorList>
            <person name="Wang X."/>
            <person name="Chen W."/>
            <person name="Huang Y."/>
            <person name="Sun J."/>
            <person name="Men J."/>
            <person name="Liu H."/>
            <person name="Luo F."/>
            <person name="Guo L."/>
            <person name="Lv X."/>
            <person name="Deng C."/>
            <person name="Zhou C."/>
            <person name="Fan Y."/>
            <person name="Li X."/>
            <person name="Huang L."/>
            <person name="Hu Y."/>
            <person name="Liang C."/>
            <person name="Hu X."/>
            <person name="Xu J."/>
            <person name="Yu X."/>
        </authorList>
    </citation>
    <scope>NUCLEOTIDE SEQUENCE [LARGE SCALE GENOMIC DNA]</scope>
    <source>
        <strain evidence="1">Henan</strain>
    </source>
</reference>
<dbReference type="EMBL" id="DF143176">
    <property type="protein sequence ID" value="GAA51619.1"/>
    <property type="molecule type" value="Genomic_DNA"/>
</dbReference>
<name>G7YF86_CLOSI</name>
<sequence length="133" mass="15387">MGVVRLVMYALVNSKLFAALHKPVRACQTDKTYEGPSLAVGLGYVHICGLTMEVFIIESPAKRRFYQSCNVWNGLGGLYDWYRFWREVQIGNYSTMSVYFIVLIDSITSVFNTDASLPSVNFHYRTRRWRSRL</sequence>
<accession>G7YF86</accession>
<dbReference type="AlphaFoldDB" id="G7YF86"/>
<organism evidence="1 2">
    <name type="scientific">Clonorchis sinensis</name>
    <name type="common">Chinese liver fluke</name>
    <dbReference type="NCBI Taxonomy" id="79923"/>
    <lineage>
        <taxon>Eukaryota</taxon>
        <taxon>Metazoa</taxon>
        <taxon>Spiralia</taxon>
        <taxon>Lophotrochozoa</taxon>
        <taxon>Platyhelminthes</taxon>
        <taxon>Trematoda</taxon>
        <taxon>Digenea</taxon>
        <taxon>Opisthorchiida</taxon>
        <taxon>Opisthorchiata</taxon>
        <taxon>Opisthorchiidae</taxon>
        <taxon>Clonorchis</taxon>
    </lineage>
</organism>
<dbReference type="Proteomes" id="UP000008909">
    <property type="component" value="Unassembled WGS sequence"/>
</dbReference>
<reference key="2">
    <citation type="submission" date="2011-10" db="EMBL/GenBank/DDBJ databases">
        <title>The genome and transcriptome sequence of Clonorchis sinensis provide insights into the carcinogenic liver fluke.</title>
        <authorList>
            <person name="Wang X."/>
            <person name="Huang Y."/>
            <person name="Chen W."/>
            <person name="Liu H."/>
            <person name="Guo L."/>
            <person name="Chen Y."/>
            <person name="Luo F."/>
            <person name="Zhou W."/>
            <person name="Sun J."/>
            <person name="Mao Q."/>
            <person name="Liang P."/>
            <person name="Zhou C."/>
            <person name="Tian Y."/>
            <person name="Men J."/>
            <person name="Lv X."/>
            <person name="Huang L."/>
            <person name="Zhou J."/>
            <person name="Hu Y."/>
            <person name="Li R."/>
            <person name="Zhang F."/>
            <person name="Lei H."/>
            <person name="Li X."/>
            <person name="Hu X."/>
            <person name="Liang C."/>
            <person name="Xu J."/>
            <person name="Wu Z."/>
            <person name="Yu X."/>
        </authorList>
    </citation>
    <scope>NUCLEOTIDE SEQUENCE</scope>
    <source>
        <strain>Henan</strain>
    </source>
</reference>
<protein>
    <submittedName>
        <fullName evidence="1">Uncharacterized protein</fullName>
    </submittedName>
</protein>
<gene>
    <name evidence="1" type="ORF">CLF_106474</name>
</gene>
<proteinExistence type="predicted"/>
<evidence type="ECO:0000313" key="1">
    <source>
        <dbReference type="EMBL" id="GAA51619.1"/>
    </source>
</evidence>
<evidence type="ECO:0000313" key="2">
    <source>
        <dbReference type="Proteomes" id="UP000008909"/>
    </source>
</evidence>
<keyword evidence="2" id="KW-1185">Reference proteome</keyword>